<evidence type="ECO:0000256" key="9">
    <source>
        <dbReference type="SAM" id="Coils"/>
    </source>
</evidence>
<dbReference type="GO" id="GO:0043093">
    <property type="term" value="P:FtsZ-dependent cytokinesis"/>
    <property type="evidence" value="ECO:0007669"/>
    <property type="project" value="UniProtKB-UniRule"/>
</dbReference>
<reference evidence="10 15" key="1">
    <citation type="submission" date="2014-12" db="EMBL/GenBank/DDBJ databases">
        <title>Comparative genome analysis of Bacillus coagulans HM-08, Clostridium butyricum HM-68, Bacillus subtilis HM-66 and Bacillus licheniformis BL-09.</title>
        <authorList>
            <person name="Zhang H."/>
        </authorList>
    </citation>
    <scope>NUCLEOTIDE SEQUENCE [LARGE SCALE GENOMIC DNA]</scope>
    <source>
        <strain evidence="10 15">HM-66</strain>
    </source>
</reference>
<name>A0A063XBB3_BACIU</name>
<reference evidence="11 16" key="2">
    <citation type="submission" date="2015-09" db="EMBL/GenBank/DDBJ databases">
        <title>Spore heat resistance.</title>
        <authorList>
            <person name="Boekhorst J."/>
            <person name="Berendsen E.M."/>
            <person name="Wells-Bennik M.H."/>
            <person name="Kuipers O.P."/>
        </authorList>
    </citation>
    <scope>NUCLEOTIDE SEQUENCE [LARGE SCALE GENOMIC DNA]</scope>
    <source>
        <strain evidence="11 16">B4122</strain>
    </source>
</reference>
<dbReference type="GO" id="GO:0005886">
    <property type="term" value="C:plasma membrane"/>
    <property type="evidence" value="ECO:0007669"/>
    <property type="project" value="UniProtKB-SubCell"/>
</dbReference>
<reference evidence="12" key="3">
    <citation type="submission" date="2021-03" db="EMBL/GenBank/DDBJ databases">
        <title>Isolation of Bacillus subtilis from fermented food sample.</title>
        <authorList>
            <person name="Lakshmanan V."/>
            <person name="Athira K."/>
            <person name="Rajagopal K."/>
        </authorList>
    </citation>
    <scope>NUCLEOTIDE SEQUENCE</scope>
    <source>
        <strain evidence="12">S1</strain>
    </source>
</reference>
<keyword evidence="1 7" id="KW-1003">Cell membrane</keyword>
<gene>
    <name evidence="7 12" type="primary">ftsL</name>
    <name evidence="11" type="ORF">B4122_3437</name>
    <name evidence="12" type="ORF">J5227_17440</name>
    <name evidence="13" type="ORF">P5633_16050</name>
    <name evidence="14" type="ORF">QL281_20765</name>
    <name evidence="10" type="ORF">SC09_Contig19orf01025</name>
</gene>
<proteinExistence type="inferred from homology"/>
<evidence type="ECO:0000256" key="3">
    <source>
        <dbReference type="ARBA" id="ARBA00022692"/>
    </source>
</evidence>
<dbReference type="EMBL" id="CP125292">
    <property type="protein sequence ID" value="WHM21177.1"/>
    <property type="molecule type" value="Genomic_DNA"/>
</dbReference>
<reference evidence="14" key="5">
    <citation type="submission" date="2023-05" db="EMBL/GenBank/DDBJ databases">
        <title>Complete genome sequence of Bacillus subtilis SRCM117797 isolated from Soybean paste.</title>
        <authorList>
            <person name="Abraha H.B."/>
            <person name="Kim K.-P."/>
            <person name="Ryu M.-S."/>
            <person name="Jeong D.-Y."/>
        </authorList>
    </citation>
    <scope>NUCLEOTIDE SEQUENCE</scope>
    <source>
        <strain evidence="14">SRCM117797</strain>
    </source>
</reference>
<reference evidence="13" key="4">
    <citation type="submission" date="2023-03" db="EMBL/GenBank/DDBJ databases">
        <title>Complete genome sequences of 52 Bacillus and Priestia strains isolated from West-African fermentations and 26 reference strains from the DSMZ collection.</title>
        <authorList>
            <person name="Wiedenbein E.S."/>
            <person name="Canoy T.S."/>
            <person name="Hui Y."/>
            <person name="Parkouda C."/>
            <person name="Dawende C."/>
            <person name="Ametefe E."/>
            <person name="Jespersen L."/>
            <person name="Nielsen D.S."/>
        </authorList>
    </citation>
    <scope>NUCLEOTIDE SEQUENCE</scope>
    <source>
        <strain evidence="13">PRO56</strain>
    </source>
</reference>
<evidence type="ECO:0000256" key="8">
    <source>
        <dbReference type="NCBIfam" id="TIGR02209"/>
    </source>
</evidence>
<dbReference type="Proteomes" id="UP000032247">
    <property type="component" value="Unassembled WGS sequence"/>
</dbReference>
<dbReference type="AlphaFoldDB" id="A0A063XBB3"/>
<evidence type="ECO:0000313" key="12">
    <source>
        <dbReference type="EMBL" id="MBO3796044.1"/>
    </source>
</evidence>
<comment type="subcellular location">
    <subcellularLocation>
        <location evidence="7">Cell membrane</location>
        <topology evidence="7">Single-pass type II membrane protein</topology>
    </subcellularLocation>
    <text evidence="7">Localizes to the division septum where it forms a ring structure.</text>
</comment>
<feature type="transmembrane region" description="Helical" evidence="7">
    <location>
        <begin position="36"/>
        <end position="60"/>
    </location>
</feature>
<keyword evidence="6 7" id="KW-0131">Cell cycle</keyword>
<dbReference type="RefSeq" id="WP_003232200.1">
    <property type="nucleotide sequence ID" value="NZ_AP024621.1"/>
</dbReference>
<evidence type="ECO:0000313" key="11">
    <source>
        <dbReference type="EMBL" id="KZD90069.1"/>
    </source>
</evidence>
<evidence type="ECO:0000256" key="5">
    <source>
        <dbReference type="ARBA" id="ARBA00023136"/>
    </source>
</evidence>
<dbReference type="EMBL" id="LJZV01000018">
    <property type="protein sequence ID" value="KZD90069.1"/>
    <property type="molecule type" value="Genomic_DNA"/>
</dbReference>
<comment type="function">
    <text evidence="7">Essential cell division protein.</text>
</comment>
<dbReference type="Proteomes" id="UP001229422">
    <property type="component" value="Chromosome"/>
</dbReference>
<comment type="similarity">
    <text evidence="7">Belongs to the FtsL family.</text>
</comment>
<evidence type="ECO:0000313" key="13">
    <source>
        <dbReference type="EMBL" id="WEY83852.1"/>
    </source>
</evidence>
<accession>A0A063XBB3</accession>
<evidence type="ECO:0000313" key="16">
    <source>
        <dbReference type="Proteomes" id="UP000076442"/>
    </source>
</evidence>
<evidence type="ECO:0000313" key="15">
    <source>
        <dbReference type="Proteomes" id="UP000032247"/>
    </source>
</evidence>
<dbReference type="GO" id="GO:0032153">
    <property type="term" value="C:cell division site"/>
    <property type="evidence" value="ECO:0007669"/>
    <property type="project" value="UniProtKB-UniRule"/>
</dbReference>
<keyword evidence="2 7" id="KW-0132">Cell division</keyword>
<dbReference type="OMA" id="MYAAVHI"/>
<dbReference type="EMBL" id="JXBC01000002">
    <property type="protein sequence ID" value="KIU12523.1"/>
    <property type="molecule type" value="Genomic_DNA"/>
</dbReference>
<dbReference type="Proteomes" id="UP000665181">
    <property type="component" value="Unassembled WGS sequence"/>
</dbReference>
<dbReference type="Proteomes" id="UP001214898">
    <property type="component" value="Chromosome"/>
</dbReference>
<dbReference type="EMBL" id="JAGFPW010000019">
    <property type="protein sequence ID" value="MBO3796044.1"/>
    <property type="molecule type" value="Genomic_DNA"/>
</dbReference>
<keyword evidence="4 7" id="KW-1133">Transmembrane helix</keyword>
<keyword evidence="9" id="KW-0175">Coiled coil</keyword>
<evidence type="ECO:0000256" key="1">
    <source>
        <dbReference type="ARBA" id="ARBA00022475"/>
    </source>
</evidence>
<dbReference type="PATRIC" id="fig|1423.134.peg.3035"/>
<organism evidence="10 15">
    <name type="scientific">Bacillus subtilis</name>
    <dbReference type="NCBI Taxonomy" id="1423"/>
    <lineage>
        <taxon>Bacteria</taxon>
        <taxon>Bacillati</taxon>
        <taxon>Bacillota</taxon>
        <taxon>Bacilli</taxon>
        <taxon>Bacillales</taxon>
        <taxon>Bacillaceae</taxon>
        <taxon>Bacillus</taxon>
    </lineage>
</organism>
<sequence>MSNLAYQPEKQQRHAISPEKKVIVKKRASITLGEKVLLVLFAAAVLSVSLLIVSKAYAAYQTNIEVQKLEEQISSENKQIGDLEKSVADLSKPQRIMDIAKKNGLNLKDKKVKNIQE</sequence>
<evidence type="ECO:0000313" key="10">
    <source>
        <dbReference type="EMBL" id="KIU12523.1"/>
    </source>
</evidence>
<evidence type="ECO:0000256" key="2">
    <source>
        <dbReference type="ARBA" id="ARBA00022618"/>
    </source>
</evidence>
<dbReference type="STRING" id="483913.AN935_07915"/>
<evidence type="ECO:0000256" key="6">
    <source>
        <dbReference type="ARBA" id="ARBA00023306"/>
    </source>
</evidence>
<keyword evidence="5 7" id="KW-0472">Membrane</keyword>
<protein>
    <recommendedName>
        <fullName evidence="7 8">Cell division protein FtsL</fullName>
    </recommendedName>
</protein>
<evidence type="ECO:0000256" key="7">
    <source>
        <dbReference type="HAMAP-Rule" id="MF_00910"/>
    </source>
</evidence>
<dbReference type="NCBIfam" id="TIGR02209">
    <property type="entry name" value="ftsL_broad"/>
    <property type="match status" value="1"/>
</dbReference>
<dbReference type="Proteomes" id="UP000076442">
    <property type="component" value="Unassembled WGS sequence"/>
</dbReference>
<feature type="coiled-coil region" evidence="9">
    <location>
        <begin position="59"/>
        <end position="86"/>
    </location>
</feature>
<dbReference type="GeneID" id="50133630"/>
<evidence type="ECO:0000313" key="14">
    <source>
        <dbReference type="EMBL" id="WHM21177.1"/>
    </source>
</evidence>
<keyword evidence="3 7" id="KW-0812">Transmembrane</keyword>
<dbReference type="HAMAP" id="MF_00910">
    <property type="entry name" value="FtsL"/>
    <property type="match status" value="1"/>
</dbReference>
<dbReference type="SMR" id="A0A063XBB3"/>
<dbReference type="EMBL" id="CP120576">
    <property type="protein sequence ID" value="WEY83852.1"/>
    <property type="molecule type" value="Genomic_DNA"/>
</dbReference>
<dbReference type="InterPro" id="IPR011922">
    <property type="entry name" value="Cell_div_FtsL"/>
</dbReference>
<evidence type="ECO:0000256" key="4">
    <source>
        <dbReference type="ARBA" id="ARBA00022989"/>
    </source>
</evidence>